<organism evidence="11">
    <name type="scientific">Diabrotica virgifera virgifera</name>
    <name type="common">western corn rootworm</name>
    <dbReference type="NCBI Taxonomy" id="50390"/>
    <lineage>
        <taxon>Eukaryota</taxon>
        <taxon>Metazoa</taxon>
        <taxon>Ecdysozoa</taxon>
        <taxon>Arthropoda</taxon>
        <taxon>Hexapoda</taxon>
        <taxon>Insecta</taxon>
        <taxon>Pterygota</taxon>
        <taxon>Neoptera</taxon>
        <taxon>Endopterygota</taxon>
        <taxon>Coleoptera</taxon>
        <taxon>Polyphaga</taxon>
        <taxon>Cucujiformia</taxon>
        <taxon>Chrysomeloidea</taxon>
        <taxon>Chrysomelidae</taxon>
        <taxon>Galerucinae</taxon>
        <taxon>Diabroticina</taxon>
        <taxon>Diabroticites</taxon>
        <taxon>Diabrotica</taxon>
    </lineage>
</organism>
<dbReference type="InParanoid" id="A0A6P7EZ19"/>
<sequence>MNSTVFDLFRTAALLVLTPKCFDNYFLEFNYLDGPCFFATLSKGLGFGIILGSLTVKVPQILKILNNKSGEGINILSVTLDLSAITIYMAYSFVKGFPFSAWGDASFLAIQTVLIGYLVLYYQGAITKAITYLLVYVTVCYVMMFGMTPLEFLWSLQTFNIFLVVVGKLMQAYTNLQNGHTGQLSAATLIMLLAGSLARIFTSMQETGDSVVILTYIASSLSNAVLVVQLLYYWNVDPKKKVE</sequence>
<gene>
    <name evidence="11" type="primary">LOC114324844</name>
</gene>
<dbReference type="OrthoDB" id="271506at2759"/>
<evidence type="ECO:0000256" key="4">
    <source>
        <dbReference type="ARBA" id="ARBA00022737"/>
    </source>
</evidence>
<feature type="transmembrane region" description="Helical" evidence="10">
    <location>
        <begin position="182"/>
        <end position="201"/>
    </location>
</feature>
<feature type="transmembrane region" description="Helical" evidence="10">
    <location>
        <begin position="213"/>
        <end position="234"/>
    </location>
</feature>
<accession>A0A6P7EZ19</accession>
<dbReference type="GO" id="GO:0016020">
    <property type="term" value="C:membrane"/>
    <property type="evidence" value="ECO:0007669"/>
    <property type="project" value="UniProtKB-SubCell"/>
</dbReference>
<evidence type="ECO:0000256" key="6">
    <source>
        <dbReference type="ARBA" id="ARBA00023136"/>
    </source>
</evidence>
<dbReference type="FunFam" id="1.20.1280.290:FF:000031">
    <property type="entry name" value="Mannose-P-dolichol utilization defect 1"/>
    <property type="match status" value="1"/>
</dbReference>
<evidence type="ECO:0000256" key="2">
    <source>
        <dbReference type="ARBA" id="ARBA00022448"/>
    </source>
</evidence>
<dbReference type="RefSeq" id="XP_028128524.1">
    <property type="nucleotide sequence ID" value="XM_028272723.1"/>
</dbReference>
<dbReference type="PANTHER" id="PTHR12226">
    <property type="entry name" value="MANNOSE-P-DOLICHOL UTILIZATION DEFECT 1 LEC35 -RELATED"/>
    <property type="match status" value="1"/>
</dbReference>
<dbReference type="SMART" id="SM00679">
    <property type="entry name" value="CTNS"/>
    <property type="match status" value="2"/>
</dbReference>
<evidence type="ECO:0000256" key="10">
    <source>
        <dbReference type="SAM" id="Phobius"/>
    </source>
</evidence>
<dbReference type="Gene3D" id="1.20.1280.290">
    <property type="match status" value="2"/>
</dbReference>
<dbReference type="KEGG" id="dvv:114324844"/>
<reference evidence="11" key="1">
    <citation type="submission" date="2025-08" db="UniProtKB">
        <authorList>
            <consortium name="RefSeq"/>
        </authorList>
    </citation>
    <scope>IDENTIFICATION</scope>
</reference>
<keyword evidence="2" id="KW-0813">Transport</keyword>
<evidence type="ECO:0000256" key="9">
    <source>
        <dbReference type="PIRNR" id="PIRNR023381"/>
    </source>
</evidence>
<dbReference type="InterPro" id="IPR006603">
    <property type="entry name" value="PQ-loop_rpt"/>
</dbReference>
<feature type="transmembrane region" description="Helical" evidence="10">
    <location>
        <begin position="105"/>
        <end position="122"/>
    </location>
</feature>
<dbReference type="InterPro" id="IPR016817">
    <property type="entry name" value="MannP-dilichol_defect-1"/>
</dbReference>
<comment type="similarity">
    <text evidence="7 9">Belongs to the MPDU1 (TC 2.A.43.3) family.</text>
</comment>
<dbReference type="FunCoup" id="A0A6P7EZ19">
    <property type="interactions" value="743"/>
</dbReference>
<evidence type="ECO:0000256" key="8">
    <source>
        <dbReference type="ARBA" id="ARBA00067517"/>
    </source>
</evidence>
<keyword evidence="5 9" id="KW-1133">Transmembrane helix</keyword>
<evidence type="ECO:0000313" key="11">
    <source>
        <dbReference type="RefSeq" id="XP_028128524.1"/>
    </source>
</evidence>
<evidence type="ECO:0000256" key="1">
    <source>
        <dbReference type="ARBA" id="ARBA00004141"/>
    </source>
</evidence>
<evidence type="ECO:0000256" key="7">
    <source>
        <dbReference type="ARBA" id="ARBA00038475"/>
    </source>
</evidence>
<name>A0A6P7EZ19_DIAVI</name>
<feature type="transmembrane region" description="Helical" evidence="10">
    <location>
        <begin position="73"/>
        <end position="93"/>
    </location>
</feature>
<dbReference type="AlphaFoldDB" id="A0A6P7EZ19"/>
<protein>
    <recommendedName>
        <fullName evidence="8 9">Mannose-P-dolichol utilization defect 1 protein homolog</fullName>
    </recommendedName>
</protein>
<comment type="subcellular location">
    <subcellularLocation>
        <location evidence="1 9">Membrane</location>
        <topology evidence="1 9">Multi-pass membrane protein</topology>
    </subcellularLocation>
</comment>
<dbReference type="PIRSF" id="PIRSF023381">
    <property type="entry name" value="MannP-dilichol_defect-1p"/>
    <property type="match status" value="1"/>
</dbReference>
<evidence type="ECO:0000256" key="5">
    <source>
        <dbReference type="ARBA" id="ARBA00022989"/>
    </source>
</evidence>
<dbReference type="Pfam" id="PF04193">
    <property type="entry name" value="PQ-loop"/>
    <property type="match status" value="2"/>
</dbReference>
<dbReference type="PANTHER" id="PTHR12226:SF2">
    <property type="entry name" value="MANNOSE-P-DOLICHOL UTILIZATION DEFECT 1 PROTEIN"/>
    <property type="match status" value="1"/>
</dbReference>
<keyword evidence="6 9" id="KW-0472">Membrane</keyword>
<evidence type="ECO:0000256" key="3">
    <source>
        <dbReference type="ARBA" id="ARBA00022692"/>
    </source>
</evidence>
<keyword evidence="4" id="KW-0677">Repeat</keyword>
<keyword evidence="3 9" id="KW-0812">Transmembrane</keyword>
<dbReference type="GO" id="GO:0009312">
    <property type="term" value="P:oligosaccharide biosynthetic process"/>
    <property type="evidence" value="ECO:0007669"/>
    <property type="project" value="TreeGrafter"/>
</dbReference>
<feature type="transmembrane region" description="Helical" evidence="10">
    <location>
        <begin position="129"/>
        <end position="146"/>
    </location>
</feature>
<dbReference type="FunFam" id="1.20.1280.290:FF:000006">
    <property type="entry name" value="mannose-P-dolichol utilization defect 1 protein"/>
    <property type="match status" value="1"/>
</dbReference>
<proteinExistence type="inferred from homology"/>